<dbReference type="AlphaFoldDB" id="A0A1Y2E8C9"/>
<organism evidence="2 3">
    <name type="scientific">Pseudomassariella vexata</name>
    <dbReference type="NCBI Taxonomy" id="1141098"/>
    <lineage>
        <taxon>Eukaryota</taxon>
        <taxon>Fungi</taxon>
        <taxon>Dikarya</taxon>
        <taxon>Ascomycota</taxon>
        <taxon>Pezizomycotina</taxon>
        <taxon>Sordariomycetes</taxon>
        <taxon>Xylariomycetidae</taxon>
        <taxon>Amphisphaeriales</taxon>
        <taxon>Pseudomassariaceae</taxon>
        <taxon>Pseudomassariella</taxon>
    </lineage>
</organism>
<dbReference type="FunFam" id="3.40.33.10:FF:000018">
    <property type="entry name" value="SCP-like extracellular protein, putative"/>
    <property type="match status" value="1"/>
</dbReference>
<dbReference type="InterPro" id="IPR035940">
    <property type="entry name" value="CAP_sf"/>
</dbReference>
<dbReference type="GeneID" id="63771815"/>
<dbReference type="EMBL" id="MCFJ01000004">
    <property type="protein sequence ID" value="ORY67799.1"/>
    <property type="molecule type" value="Genomic_DNA"/>
</dbReference>
<dbReference type="PRINTS" id="PR00837">
    <property type="entry name" value="V5TPXLIKE"/>
</dbReference>
<proteinExistence type="predicted"/>
<dbReference type="OrthoDB" id="337038at2759"/>
<dbReference type="GO" id="GO:0005576">
    <property type="term" value="C:extracellular region"/>
    <property type="evidence" value="ECO:0007669"/>
    <property type="project" value="InterPro"/>
</dbReference>
<dbReference type="InterPro" id="IPR018244">
    <property type="entry name" value="Allrgn_V5/Tpx1_CS"/>
</dbReference>
<dbReference type="STRING" id="1141098.A0A1Y2E8C9"/>
<dbReference type="Gene3D" id="3.40.33.10">
    <property type="entry name" value="CAP"/>
    <property type="match status" value="1"/>
</dbReference>
<dbReference type="PROSITE" id="PS01009">
    <property type="entry name" value="CRISP_1"/>
    <property type="match status" value="1"/>
</dbReference>
<evidence type="ECO:0000313" key="2">
    <source>
        <dbReference type="EMBL" id="ORY67799.1"/>
    </source>
</evidence>
<keyword evidence="3" id="KW-1185">Reference proteome</keyword>
<dbReference type="InterPro" id="IPR014044">
    <property type="entry name" value="CAP_dom"/>
</dbReference>
<feature type="domain" description="SCP" evidence="1">
    <location>
        <begin position="3"/>
        <end position="154"/>
    </location>
</feature>
<dbReference type="SUPFAM" id="SSF55797">
    <property type="entry name" value="PR-1-like"/>
    <property type="match status" value="1"/>
</dbReference>
<dbReference type="InParanoid" id="A0A1Y2E8C9"/>
<gene>
    <name evidence="2" type="ORF">BCR38DRAFT_338267</name>
</gene>
<dbReference type="SMART" id="SM00198">
    <property type="entry name" value="SCP"/>
    <property type="match status" value="1"/>
</dbReference>
<sequence length="174" mass="19165">MPSWAVWSHNVHRANHSAPAMEWNETIAGYASLTADKCVFAHDMSEGNGGYGQNLAMWGTTDNPEALGDAGAIKMATSDMWYNGEFNKFLPEFYGQADPNKSDFESWGHFSQLLWVDSTGLGCSVKLCAKGTMFNDMEAWFMVCNYYPAGNFEGAYGDNVKKPEGKPVITSTSE</sequence>
<dbReference type="PANTHER" id="PTHR10334">
    <property type="entry name" value="CYSTEINE-RICH SECRETORY PROTEIN-RELATED"/>
    <property type="match status" value="1"/>
</dbReference>
<dbReference type="Proteomes" id="UP000193689">
    <property type="component" value="Unassembled WGS sequence"/>
</dbReference>
<name>A0A1Y2E8C9_9PEZI</name>
<dbReference type="InterPro" id="IPR001283">
    <property type="entry name" value="CRISP-related"/>
</dbReference>
<protein>
    <submittedName>
        <fullName evidence="2">CAP domain-containing protein</fullName>
    </submittedName>
</protein>
<reference evidence="2 3" key="1">
    <citation type="submission" date="2016-07" db="EMBL/GenBank/DDBJ databases">
        <title>Pervasive Adenine N6-methylation of Active Genes in Fungi.</title>
        <authorList>
            <consortium name="DOE Joint Genome Institute"/>
            <person name="Mondo S.J."/>
            <person name="Dannebaum R.O."/>
            <person name="Kuo R.C."/>
            <person name="Labutti K."/>
            <person name="Haridas S."/>
            <person name="Kuo A."/>
            <person name="Salamov A."/>
            <person name="Ahrendt S.R."/>
            <person name="Lipzen A."/>
            <person name="Sullivan W."/>
            <person name="Andreopoulos W.B."/>
            <person name="Clum A."/>
            <person name="Lindquist E."/>
            <person name="Daum C."/>
            <person name="Ramamoorthy G.K."/>
            <person name="Gryganskyi A."/>
            <person name="Culley D."/>
            <person name="Magnuson J.K."/>
            <person name="James T.Y."/>
            <person name="O'Malley M.A."/>
            <person name="Stajich J.E."/>
            <person name="Spatafora J.W."/>
            <person name="Visel A."/>
            <person name="Grigoriev I.V."/>
        </authorList>
    </citation>
    <scope>NUCLEOTIDE SEQUENCE [LARGE SCALE GENOMIC DNA]</scope>
    <source>
        <strain evidence="2 3">CBS 129021</strain>
    </source>
</reference>
<evidence type="ECO:0000313" key="3">
    <source>
        <dbReference type="Proteomes" id="UP000193689"/>
    </source>
</evidence>
<dbReference type="Pfam" id="PF00188">
    <property type="entry name" value="CAP"/>
    <property type="match status" value="1"/>
</dbReference>
<accession>A0A1Y2E8C9</accession>
<evidence type="ECO:0000259" key="1">
    <source>
        <dbReference type="SMART" id="SM00198"/>
    </source>
</evidence>
<dbReference type="RefSeq" id="XP_040718423.1">
    <property type="nucleotide sequence ID" value="XM_040855603.1"/>
</dbReference>
<comment type="caution">
    <text evidence="2">The sequence shown here is derived from an EMBL/GenBank/DDBJ whole genome shotgun (WGS) entry which is preliminary data.</text>
</comment>
<dbReference type="PROSITE" id="PS01010">
    <property type="entry name" value="CRISP_2"/>
    <property type="match status" value="1"/>
</dbReference>
<dbReference type="CDD" id="cd05380">
    <property type="entry name" value="CAP_euk"/>
    <property type="match status" value="1"/>
</dbReference>